<gene>
    <name evidence="1" type="ORF">OIU74_020737</name>
</gene>
<proteinExistence type="predicted"/>
<comment type="caution">
    <text evidence="1">The sequence shown here is derived from an EMBL/GenBank/DDBJ whole genome shotgun (WGS) entry which is preliminary data.</text>
</comment>
<protein>
    <submittedName>
        <fullName evidence="1">Uncharacterized protein</fullName>
    </submittedName>
</protein>
<reference evidence="1" key="1">
    <citation type="submission" date="2022-11" db="EMBL/GenBank/DDBJ databases">
        <authorList>
            <person name="Hyden B.L."/>
            <person name="Feng K."/>
            <person name="Yates T."/>
            <person name="Jawdy S."/>
            <person name="Smart L.B."/>
            <person name="Muchero W."/>
        </authorList>
    </citation>
    <scope>NUCLEOTIDE SEQUENCE</scope>
    <source>
        <tissue evidence="1">Shoot tip</tissue>
    </source>
</reference>
<dbReference type="AlphaFoldDB" id="A0A9Q0P6Q7"/>
<organism evidence="1 2">
    <name type="scientific">Salix koriyanagi</name>
    <dbReference type="NCBI Taxonomy" id="2511006"/>
    <lineage>
        <taxon>Eukaryota</taxon>
        <taxon>Viridiplantae</taxon>
        <taxon>Streptophyta</taxon>
        <taxon>Embryophyta</taxon>
        <taxon>Tracheophyta</taxon>
        <taxon>Spermatophyta</taxon>
        <taxon>Magnoliopsida</taxon>
        <taxon>eudicotyledons</taxon>
        <taxon>Gunneridae</taxon>
        <taxon>Pentapetalae</taxon>
        <taxon>rosids</taxon>
        <taxon>fabids</taxon>
        <taxon>Malpighiales</taxon>
        <taxon>Salicaceae</taxon>
        <taxon>Saliceae</taxon>
        <taxon>Salix</taxon>
    </lineage>
</organism>
<accession>A0A9Q0P6Q7</accession>
<reference evidence="1" key="2">
    <citation type="journal article" date="2023" name="Int. J. Mol. Sci.">
        <title>De Novo Assembly and Annotation of 11 Diverse Shrub Willow (Salix) Genomes Reveals Novel Gene Organization in Sex-Linked Regions.</title>
        <authorList>
            <person name="Hyden B."/>
            <person name="Feng K."/>
            <person name="Yates T.B."/>
            <person name="Jawdy S."/>
            <person name="Cereghino C."/>
            <person name="Smart L.B."/>
            <person name="Muchero W."/>
        </authorList>
    </citation>
    <scope>NUCLEOTIDE SEQUENCE</scope>
    <source>
        <tissue evidence="1">Shoot tip</tissue>
    </source>
</reference>
<name>A0A9Q0P6Q7_9ROSI</name>
<evidence type="ECO:0000313" key="1">
    <source>
        <dbReference type="EMBL" id="KAJ6682561.1"/>
    </source>
</evidence>
<keyword evidence="2" id="KW-1185">Reference proteome</keyword>
<sequence length="108" mass="12023">MPVPARIGITPFDNLFCSTESPAICILSTKFFEKFFPTTHIIERELSAKLQIKQTIMDAYRSFVEAIISTTNCSSLLKNRIHINACNKQGTPQSVVSTLISEPFIPSS</sequence>
<dbReference type="EMBL" id="JAPFFM010000020">
    <property type="protein sequence ID" value="KAJ6682561.1"/>
    <property type="molecule type" value="Genomic_DNA"/>
</dbReference>
<dbReference type="Proteomes" id="UP001151752">
    <property type="component" value="Chromosome 5"/>
</dbReference>
<evidence type="ECO:0000313" key="2">
    <source>
        <dbReference type="Proteomes" id="UP001151752"/>
    </source>
</evidence>